<evidence type="ECO:0000313" key="7">
    <source>
        <dbReference type="RefSeq" id="XP_023379829.1"/>
    </source>
</evidence>
<dbReference type="Proteomes" id="UP000515202">
    <property type="component" value="Unplaced"/>
</dbReference>
<dbReference type="RefSeq" id="XP_023379829.1">
    <property type="nucleotide sequence ID" value="XM_023524061.1"/>
</dbReference>
<dbReference type="PROSITE" id="PS51424">
    <property type="entry name" value="ROC"/>
    <property type="match status" value="1"/>
</dbReference>
<accession>A0A6P6BXL5</accession>
<dbReference type="GO" id="GO:0070976">
    <property type="term" value="F:TIR domain binding"/>
    <property type="evidence" value="ECO:0007669"/>
    <property type="project" value="InterPro"/>
</dbReference>
<feature type="non-terminal residue" evidence="7">
    <location>
        <position position="1"/>
    </location>
</feature>
<reference evidence="7" key="1">
    <citation type="submission" date="2025-08" db="UniProtKB">
        <authorList>
            <consortium name="RefSeq"/>
        </authorList>
    </citation>
    <scope>IDENTIFICATION</scope>
    <source>
        <tissue evidence="7">Kidney</tissue>
    </source>
</reference>
<dbReference type="PANTHER" id="PTHR15079:SF10">
    <property type="entry name" value="DEATH DOMAIN-CONTAINING PROTEIN"/>
    <property type="match status" value="1"/>
</dbReference>
<dbReference type="PANTHER" id="PTHR15079">
    <property type="entry name" value="MYD88"/>
    <property type="match status" value="1"/>
</dbReference>
<sequence>SRSGVGTECPGTGPHIGKGWEGEQVRTLPCAALTAPLWPAVSVSINNLYPGCENVSVRSRSMMFEPGLTKGMLEVFVAPSHHSHCSADDQSTKAIDIQNAYLNGVGDFSVWEFSGNPVYFCSYDYFAANDPTSIHVIVFSLEEPYEIQLNQVIFWLGFLKSLVPVEEPIAFGGKLKNPLRVVLVATHADIMNVPRPAGGEFGYDKDTTLLKEIRNRFGNDLHVSDKLFVLDAGASGSKDMKVLRNHLQEIRSQIVSVCPLMTHLCEKIISTLPSWRKLNGPNQLMSLQQFVYDVQDQLNPLASEEDLRCIAQQLHSTGEINIMQSETVQDVLLLDPRWLCTNVLGKLLSVETPRALHHYRGRYTMEDVQRLVPDSDVEELLQILDAMDICARDLSSGTMVDIPALIKTDNLHRSWTDEEDEVMVYGGVRIVPVEHLTPFPCGIFHKVQVNLCRWIHQQSAEGDADIRLWVSGCKIANRGAELLVLLVNHGQGIEVQVRGLETEKIKCCLLLDSVCSTIENVMATTLPGLLTVKHYLSPQQLREHHEPIMIYQPRDFFRAQTLKETSLTNTMGGYKESFSSIMCFGCHDIYSQASLGMDIHASDLNLLTRRKLSRLLDPPDPMGKDWCLLAMNLGLPDLVAKYNTNNGAPKEFLPSPVHALLREWTSYPESTVGILMSKLRELGRRDAADFLLKASSVFKINLDGNGQEAYASSCNSGTSYNSISSVVSR</sequence>
<dbReference type="Gene3D" id="1.10.533.10">
    <property type="entry name" value="Death Domain, Fas"/>
    <property type="match status" value="1"/>
</dbReference>
<name>A0A6P6BXL5_PTEVA</name>
<dbReference type="OrthoDB" id="9306077at2759"/>
<dbReference type="SUPFAM" id="SSF47986">
    <property type="entry name" value="DEATH domain"/>
    <property type="match status" value="1"/>
</dbReference>
<dbReference type="InterPro" id="IPR020859">
    <property type="entry name" value="ROC"/>
</dbReference>
<feature type="domain" description="Death" evidence="4">
    <location>
        <begin position="611"/>
        <end position="695"/>
    </location>
</feature>
<dbReference type="FunFam" id="1.10.533.10:FF:000008">
    <property type="entry name" value="Death associated protein kinase 1"/>
    <property type="match status" value="1"/>
</dbReference>
<organism evidence="6 7">
    <name type="scientific">Pteropus vampyrus</name>
    <name type="common">Large flying fox</name>
    <dbReference type="NCBI Taxonomy" id="132908"/>
    <lineage>
        <taxon>Eukaryota</taxon>
        <taxon>Metazoa</taxon>
        <taxon>Chordata</taxon>
        <taxon>Craniata</taxon>
        <taxon>Vertebrata</taxon>
        <taxon>Euteleostomi</taxon>
        <taxon>Mammalia</taxon>
        <taxon>Eutheria</taxon>
        <taxon>Laurasiatheria</taxon>
        <taxon>Chiroptera</taxon>
        <taxon>Yinpterochiroptera</taxon>
        <taxon>Pteropodoidea</taxon>
        <taxon>Pteropodidae</taxon>
        <taxon>Pteropodinae</taxon>
        <taxon>Pteropus</taxon>
    </lineage>
</organism>
<dbReference type="Pfam" id="PF00531">
    <property type="entry name" value="Death"/>
    <property type="match status" value="1"/>
</dbReference>
<dbReference type="GO" id="GO:0002755">
    <property type="term" value="P:MyD88-dependent toll-like receptor signaling pathway"/>
    <property type="evidence" value="ECO:0007669"/>
    <property type="project" value="InterPro"/>
</dbReference>
<dbReference type="SMART" id="SM00005">
    <property type="entry name" value="DEATH"/>
    <property type="match status" value="1"/>
</dbReference>
<keyword evidence="1" id="KW-0677">Repeat</keyword>
<dbReference type="PROSITE" id="PS50017">
    <property type="entry name" value="DEATH_DOMAIN"/>
    <property type="match status" value="1"/>
</dbReference>
<dbReference type="AlphaFoldDB" id="A0A6P6BXL5"/>
<evidence type="ECO:0000259" key="4">
    <source>
        <dbReference type="PROSITE" id="PS50017"/>
    </source>
</evidence>
<evidence type="ECO:0000256" key="2">
    <source>
        <dbReference type="ARBA" id="ARBA00022741"/>
    </source>
</evidence>
<dbReference type="GeneID" id="105306473"/>
<keyword evidence="6" id="KW-1185">Reference proteome</keyword>
<evidence type="ECO:0000259" key="5">
    <source>
        <dbReference type="PROSITE" id="PS51424"/>
    </source>
</evidence>
<keyword evidence="2" id="KW-0547">Nucleotide-binding</keyword>
<evidence type="ECO:0000256" key="1">
    <source>
        <dbReference type="ARBA" id="ARBA00022737"/>
    </source>
</evidence>
<dbReference type="InterPro" id="IPR000488">
    <property type="entry name" value="Death_dom"/>
</dbReference>
<protein>
    <submittedName>
        <fullName evidence="7">Death-associated protein kinase 1-like</fullName>
    </submittedName>
</protein>
<dbReference type="GO" id="GO:0006954">
    <property type="term" value="P:inflammatory response"/>
    <property type="evidence" value="ECO:0007669"/>
    <property type="project" value="UniProtKB-KW"/>
</dbReference>
<proteinExistence type="predicted"/>
<dbReference type="GO" id="GO:0043123">
    <property type="term" value="P:positive regulation of canonical NF-kappaB signal transduction"/>
    <property type="evidence" value="ECO:0007669"/>
    <property type="project" value="InterPro"/>
</dbReference>
<dbReference type="CDD" id="cd08782">
    <property type="entry name" value="Death_DAPK1"/>
    <property type="match status" value="1"/>
</dbReference>
<dbReference type="InterPro" id="IPR017281">
    <property type="entry name" value="Myelin_different_resp_MyD88"/>
</dbReference>
<keyword evidence="3" id="KW-0395">Inflammatory response</keyword>
<evidence type="ECO:0000256" key="3">
    <source>
        <dbReference type="ARBA" id="ARBA00023198"/>
    </source>
</evidence>
<dbReference type="KEGG" id="pvp:105306473"/>
<feature type="domain" description="Roc" evidence="5">
    <location>
        <begin position="1"/>
        <end position="254"/>
    </location>
</feature>
<evidence type="ECO:0000313" key="6">
    <source>
        <dbReference type="Proteomes" id="UP000515202"/>
    </source>
</evidence>
<gene>
    <name evidence="7" type="primary">LOC105306473</name>
</gene>
<dbReference type="GO" id="GO:0000166">
    <property type="term" value="F:nucleotide binding"/>
    <property type="evidence" value="ECO:0007669"/>
    <property type="project" value="UniProtKB-KW"/>
</dbReference>
<dbReference type="InterPro" id="IPR011029">
    <property type="entry name" value="DEATH-like_dom_sf"/>
</dbReference>